<dbReference type="Pfam" id="PF00336">
    <property type="entry name" value="DNA_pol_viral_C"/>
    <property type="match status" value="1"/>
</dbReference>
<dbReference type="GO" id="GO:0003887">
    <property type="term" value="F:DNA-directed DNA polymerase activity"/>
    <property type="evidence" value="ECO:0007669"/>
    <property type="project" value="UniProtKB-UniRule"/>
</dbReference>
<feature type="domain" description="Reverse transcriptase" evidence="21">
    <location>
        <begin position="398"/>
        <end position="639"/>
    </location>
</feature>
<name>Q918N3_9HEPA</name>
<dbReference type="PANTHER" id="PTHR33050:SF7">
    <property type="entry name" value="RIBONUCLEASE H"/>
    <property type="match status" value="1"/>
</dbReference>
<proteinExistence type="inferred from homology"/>
<feature type="binding site" evidence="19">
    <location>
        <position position="470"/>
    </location>
    <ligand>
        <name>Mg(2+)</name>
        <dbReference type="ChEBI" id="CHEBI:18420"/>
        <note>catalytic</note>
    </ligand>
</feature>
<keyword evidence="12 19" id="KW-0378">Hydrolase</keyword>
<keyword evidence="4 19" id="KW-0945">Host-virus interaction</keyword>
<dbReference type="Pfam" id="PF00078">
    <property type="entry name" value="RVT_1"/>
    <property type="match status" value="1"/>
</dbReference>
<evidence type="ECO:0000256" key="12">
    <source>
        <dbReference type="ARBA" id="ARBA00022801"/>
    </source>
</evidence>
<keyword evidence="3 19" id="KW-1113">Inhibition of host RLR pathway by virus</keyword>
<dbReference type="InterPro" id="IPR000201">
    <property type="entry name" value="DNApol_viral_N"/>
</dbReference>
<feature type="binding site" evidence="19">
    <location>
        <position position="590"/>
    </location>
    <ligand>
        <name>Mg(2+)</name>
        <dbReference type="ChEBI" id="CHEBI:18420"/>
        <note>catalytic</note>
    </ligand>
</feature>
<dbReference type="GO" id="GO:0004523">
    <property type="term" value="F:RNA-DNA hybrid ribonuclease activity"/>
    <property type="evidence" value="ECO:0007669"/>
    <property type="project" value="UniProtKB-UniRule"/>
</dbReference>
<evidence type="ECO:0000256" key="10">
    <source>
        <dbReference type="ARBA" id="ARBA00022723"/>
    </source>
</evidence>
<evidence type="ECO:0000256" key="19">
    <source>
        <dbReference type="HAMAP-Rule" id="MF_04073"/>
    </source>
</evidence>
<evidence type="ECO:0000256" key="20">
    <source>
        <dbReference type="SAM" id="MobiDB-lite"/>
    </source>
</evidence>
<comment type="catalytic activity">
    <reaction evidence="1 19">
        <text>Endonucleolytic cleavage to 5'-phosphomonoester.</text>
        <dbReference type="EC" id="3.1.26.4"/>
    </reaction>
</comment>
<dbReference type="GO" id="GO:0046872">
    <property type="term" value="F:metal ion binding"/>
    <property type="evidence" value="ECO:0007669"/>
    <property type="project" value="UniProtKB-UniRule"/>
</dbReference>
<evidence type="ECO:0000256" key="3">
    <source>
        <dbReference type="ARBA" id="ARBA00022482"/>
    </source>
</evidence>
<keyword evidence="13 19" id="KW-0460">Magnesium</keyword>
<reference evidence="22" key="1">
    <citation type="journal article" date="2002" name="J. Virol.">
        <title>Mutations of the woodchuck hepatitis virus polymerase gene that confer resistance to lamivudine and 2'-fluoro-5-methyl-beta-L-arabinofuranosyluracil.</title>
        <authorList>
            <person name="Yamamoto T."/>
            <person name="Litwin S."/>
            <person name="Zhou T."/>
            <person name="Zhu Y."/>
            <person name="Condreay L."/>
            <person name="Furman P."/>
            <person name="Mason W.S."/>
        </authorList>
    </citation>
    <scope>NUCLEOTIDE SEQUENCE</scope>
</reference>
<dbReference type="Pfam" id="PF00242">
    <property type="entry name" value="DNA_pol_viral_N"/>
    <property type="match status" value="1"/>
</dbReference>
<dbReference type="InterPro" id="IPR052055">
    <property type="entry name" value="Hepadnavirus_pol/RT"/>
</dbReference>
<evidence type="ECO:0000256" key="2">
    <source>
        <dbReference type="ARBA" id="ARBA00007994"/>
    </source>
</evidence>
<feature type="site" description="Priming of reverse-transcription by covalently linking the first nucleotide of the (-)DNA" evidence="19">
    <location>
        <position position="68"/>
    </location>
</feature>
<feature type="region of interest" description="Disordered" evidence="20">
    <location>
        <begin position="299"/>
        <end position="347"/>
    </location>
</feature>
<keyword evidence="8 19" id="KW-0235">DNA replication</keyword>
<evidence type="ECO:0000256" key="15">
    <source>
        <dbReference type="ARBA" id="ARBA00022932"/>
    </source>
</evidence>
<evidence type="ECO:0000256" key="9">
    <source>
        <dbReference type="ARBA" id="ARBA00022722"/>
    </source>
</evidence>
<evidence type="ECO:0000256" key="17">
    <source>
        <dbReference type="ARBA" id="ARBA00023268"/>
    </source>
</evidence>
<evidence type="ECO:0000256" key="8">
    <source>
        <dbReference type="ARBA" id="ARBA00022705"/>
    </source>
</evidence>
<evidence type="ECO:0000256" key="5">
    <source>
        <dbReference type="ARBA" id="ARBA00022632"/>
    </source>
</evidence>
<comment type="similarity">
    <text evidence="2 19">Belongs to the hepadnaviridae P protein family.</text>
</comment>
<keyword evidence="11 19" id="KW-0255">Endonuclease</keyword>
<dbReference type="EC" id="2.7.7.49" evidence="19"/>
<evidence type="ECO:0000256" key="16">
    <source>
        <dbReference type="ARBA" id="ARBA00023125"/>
    </source>
</evidence>
<evidence type="ECO:0000256" key="6">
    <source>
        <dbReference type="ARBA" id="ARBA00022679"/>
    </source>
</evidence>
<comment type="domain">
    <text evidence="19">The polymerase/reverse transcriptase (RT) and ribonuclease H (RH) domains are structured in five subdomains: finger, palm, thumb, connection and RNase H. Within the palm subdomain, the 'primer grip' region is thought to be involved in the positioning of the primer terminus for accommodating the incoming nucleotide. The RH domain stabilizes the association of RT with primer-template.</text>
</comment>
<dbReference type="HAMAP" id="MF_04073">
    <property type="entry name" value="HBV_DPOL"/>
    <property type="match status" value="1"/>
</dbReference>
<evidence type="ECO:0000256" key="7">
    <source>
        <dbReference type="ARBA" id="ARBA00022695"/>
    </source>
</evidence>
<dbReference type="SUPFAM" id="SSF56672">
    <property type="entry name" value="DNA/RNA polymerases"/>
    <property type="match status" value="1"/>
</dbReference>
<evidence type="ECO:0000259" key="21">
    <source>
        <dbReference type="PROSITE" id="PS50878"/>
    </source>
</evidence>
<keyword evidence="17 19" id="KW-0511">Multifunctional enzyme</keyword>
<comment type="function">
    <text evidence="19">Multifunctional enzyme that converts the viral RNA genome into dsDNA in viral cytoplasmic capsids. This enzyme displays a DNA polymerase activity that can copy either DNA or RNA templates, and a ribonuclease H (RNase H) activity that cleaves the RNA strand of RNA-DNA heteroduplexes in a partially processive 3'- to 5'-endonucleasic mode. Neo-synthesized pregenomic RNA (pgRNA) are encapsidated together with the P protein, and reverse-transcribed inside the nucleocapsid. Initiation of reverse-transcription occurs first by binding the epsilon loop on the pgRNA genome, and is initiated by protein priming, thereby the 5'-end of (-)DNA is covalently linked to P protein. Partial (+)DNA is synthesized from the (-)DNA template and generates the relaxed circular DNA (RC-DNA) genome. After budding and infection, the RC-DNA migrates in the nucleus, and is converted into a plasmid-like covalently closed circular DNA (cccDNA). The activity of P protein does not seem to be necessary for cccDNA generation, and is presumably released from (+)DNA by host nuclear DNA repair machinery.</text>
</comment>
<dbReference type="InterPro" id="IPR000477">
    <property type="entry name" value="RT_dom"/>
</dbReference>
<comment type="domain">
    <text evidence="19">Terminal protein domain (TP) is hepadnavirus-specific. Spacer domain is highly variable and separates the TP and RT domains. Polymerase/reverse-transcriptase domain (RT) and ribonuclease H domain (RH) are similar to retrovirus reverse transcriptase/RNase H.</text>
</comment>
<dbReference type="GO" id="GO:0052170">
    <property type="term" value="P:symbiont-mediated suppression of host innate immune response"/>
    <property type="evidence" value="ECO:0007669"/>
    <property type="project" value="UniProtKB-UniRule"/>
</dbReference>
<evidence type="ECO:0000256" key="4">
    <source>
        <dbReference type="ARBA" id="ARBA00022581"/>
    </source>
</evidence>
<keyword evidence="15 19" id="KW-0239">DNA-directed DNA polymerase</keyword>
<dbReference type="InterPro" id="IPR001462">
    <property type="entry name" value="DNApol_viral_C"/>
</dbReference>
<evidence type="ECO:0000256" key="14">
    <source>
        <dbReference type="ARBA" id="ARBA00022918"/>
    </source>
</evidence>
<dbReference type="EMBL" id="AF410861">
    <property type="protein sequence ID" value="AAL04549.1"/>
    <property type="molecule type" value="Genomic_DNA"/>
</dbReference>
<gene>
    <name evidence="19" type="primary">P</name>
</gene>
<dbReference type="Gene3D" id="3.30.70.270">
    <property type="match status" value="1"/>
</dbReference>
<dbReference type="GO" id="GO:0003964">
    <property type="term" value="F:RNA-directed DNA polymerase activity"/>
    <property type="evidence" value="ECO:0007669"/>
    <property type="project" value="UniProtKB-UniRule"/>
</dbReference>
<comment type="catalytic activity">
    <reaction evidence="19">
        <text>DNA(n) + a 2'-deoxyribonucleoside 5'-triphosphate = DNA(n+1) + diphosphate</text>
        <dbReference type="Rhea" id="RHEA:22508"/>
        <dbReference type="Rhea" id="RHEA-COMP:17339"/>
        <dbReference type="Rhea" id="RHEA-COMP:17340"/>
        <dbReference type="ChEBI" id="CHEBI:33019"/>
        <dbReference type="ChEBI" id="CHEBI:61560"/>
        <dbReference type="ChEBI" id="CHEBI:173112"/>
        <dbReference type="EC" id="2.7.7.7"/>
    </reaction>
</comment>
<keyword evidence="16 19" id="KW-0238">DNA-binding</keyword>
<feature type="binding site" evidence="19">
    <location>
        <position position="591"/>
    </location>
    <ligand>
        <name>Mg(2+)</name>
        <dbReference type="ChEBI" id="CHEBI:18420"/>
        <note>catalytic</note>
    </ligand>
</feature>
<evidence type="ECO:0000256" key="1">
    <source>
        <dbReference type="ARBA" id="ARBA00000077"/>
    </source>
</evidence>
<keyword evidence="9 19" id="KW-0540">Nuclease</keyword>
<sequence length="884" mass="99444">MHPFSRLFRNIQSLGEEEVQELLGPPEDALPLLAGEDLNHRVADALNLHLPTADLQWVHKTNAITGLYSNQAAQFNPHWIQPEFPELHLHNDLIQKLQQYFGPLTINEKRKLQLNFPARFFPKATKYFPLIKGIKNNYPNFALEHFFATANYLWTLWEAGILYLRKNQTTLTFKGKPYSWEHRQLVQHYGQQHKSHLQSRQNSSMVACSGYLLHNHLPSEPVSVSTRNLSNNISDKSQKSTRTGLCSYKQIQTDRLEHLARISCGSKITIGQQGSSPKTSYKSISSNFRNQTWAYNSSRNSGHTTWFSSASNSNKSRSREKAYSSNSTSKRYSPPLNYEKSDFSSPGVRGRITRLDNNGTPPQCLWRSFYNTKPCGSYCIHHIVSSLDDWGPCTVTGDVTIKSPRTPRRITGGVFLVDKNPNNSSESRLVVDFSQFSRGHTRVHWPKFAVPNLQTLANLLSTNLQWLSLDVSAAFYHIPISPAAVPHLLVGSPGLERFTTCLSSSTHNGNDSQLQTMHTLCTRHVYSSLLLLFKTYGRKLHLLAHPFIMGFRKLPMGVGLSPFLLAQFTSALASMVRRNFPHCVVFAYMDDLVLGARTSEHLTAIYSHICSVFLDLGIHLNVNKTKWWGNHLHFMGYVITSSGVLPQDKHVKKLSRYLRSVPVNQPLDYKICERLTGILNYVAPFTLCGYAALMPLYHAIASRTAFIFSSLYKSWLLSLYEELWPVVRQRGVVCTVFADATPTGWGIATTCQLLSGTFAFPLPIATAELIAACLARCWTGARLLGTDNSVVLSGKLTSFPWLLACVANWILRGTSFCYVPSALNPADLPSRGLLPVLRPLPRLRLRPQTSRISLWAASPPVSPRRPARVAWSSPVQTCEPWIPP</sequence>
<comment type="caution">
    <text evidence="19">Lacks conserved residue(s) required for the propagation of feature annotation.</text>
</comment>
<evidence type="ECO:0000256" key="18">
    <source>
        <dbReference type="ARBA" id="ARBA00023280"/>
    </source>
</evidence>
<evidence type="ECO:0000256" key="11">
    <source>
        <dbReference type="ARBA" id="ARBA00022759"/>
    </source>
</evidence>
<protein>
    <recommendedName>
        <fullName evidence="19">Protein P</fullName>
    </recommendedName>
    <domain>
        <recommendedName>
            <fullName evidence="19">DNA-directed DNA polymerase</fullName>
            <ecNumber evidence="19">2.7.7.7</ecNumber>
        </recommendedName>
    </domain>
    <domain>
        <recommendedName>
            <fullName evidence="19">RNA-directed DNA polymerase</fullName>
            <ecNumber evidence="19">2.7.7.49</ecNumber>
        </recommendedName>
    </domain>
    <domain>
        <recommendedName>
            <fullName evidence="19">Ribonuclease H</fullName>
            <ecNumber evidence="19">3.1.26.4</ecNumber>
        </recommendedName>
    </domain>
</protein>
<accession>Q918N3</accession>
<comment type="miscellaneous">
    <text evidence="19">Hepadnaviral virions contain probably just one P protein molecule per particle.</text>
</comment>
<dbReference type="InterPro" id="IPR043128">
    <property type="entry name" value="Rev_trsase/Diguanyl_cyclase"/>
</dbReference>
<keyword evidence="6 19" id="KW-0808">Transferase</keyword>
<comment type="activity regulation">
    <text evidence="19">Activated by host HSP70 and HSP40 in vitro to be able to bind the epsilon loop of the pgRNA. Because deletion of the RNase H region renders the protein partly chaperone-independent, the chaperones may be needed indirectly to relieve occlusion of the RNA-binding site by this domain. Inhibited by several reverse-transcriptase inhibitors: Lamivudine, Adefovir and Entecavir.</text>
</comment>
<organism evidence="22">
    <name type="scientific">Woodchuck hepatitis virus</name>
    <dbReference type="NCBI Taxonomy" id="35269"/>
    <lineage>
        <taxon>Viruses</taxon>
        <taxon>Riboviria</taxon>
        <taxon>Pararnavirae</taxon>
        <taxon>Artverviricota</taxon>
        <taxon>Revtraviricetes</taxon>
        <taxon>Blubervirales</taxon>
        <taxon>Hepadnaviridae</taxon>
        <taxon>Orthohepadnavirus</taxon>
        <taxon>Orthohepadnavirus marmotae</taxon>
    </lineage>
</organism>
<dbReference type="EC" id="3.1.26.4" evidence="19"/>
<dbReference type="PROSITE" id="PS50878">
    <property type="entry name" value="RT_POL"/>
    <property type="match status" value="1"/>
</dbReference>
<dbReference type="GO" id="GO:0003677">
    <property type="term" value="F:DNA binding"/>
    <property type="evidence" value="ECO:0007669"/>
    <property type="project" value="UniProtKB-UniRule"/>
</dbReference>
<dbReference type="PANTHER" id="PTHR33050">
    <property type="entry name" value="REVERSE TRANSCRIPTASE DOMAIN-CONTAINING PROTEIN"/>
    <property type="match status" value="1"/>
</dbReference>
<evidence type="ECO:0000313" key="22">
    <source>
        <dbReference type="EMBL" id="AAL04549.1"/>
    </source>
</evidence>
<keyword evidence="5 19" id="KW-1090">Inhibition of host innate immune response by virus</keyword>
<keyword evidence="14 19" id="KW-0695">RNA-directed DNA polymerase</keyword>
<keyword evidence="10 19" id="KW-0479">Metal-binding</keyword>
<dbReference type="InterPro" id="IPR043502">
    <property type="entry name" value="DNA/RNA_pol_sf"/>
</dbReference>
<comment type="catalytic activity">
    <reaction evidence="19">
        <text>DNA(n) + a 2'-deoxyribonucleoside 5'-triphosphate = DNA(n+1) + diphosphate</text>
        <dbReference type="Rhea" id="RHEA:22508"/>
        <dbReference type="Rhea" id="RHEA-COMP:17339"/>
        <dbReference type="Rhea" id="RHEA-COMP:17340"/>
        <dbReference type="ChEBI" id="CHEBI:33019"/>
        <dbReference type="ChEBI" id="CHEBI:61560"/>
        <dbReference type="ChEBI" id="CHEBI:173112"/>
        <dbReference type="EC" id="2.7.7.49"/>
    </reaction>
</comment>
<dbReference type="EC" id="2.7.7.7" evidence="19"/>
<keyword evidence="7 19" id="KW-0548">Nucleotidyltransferase</keyword>
<dbReference type="GO" id="GO:0006260">
    <property type="term" value="P:DNA replication"/>
    <property type="evidence" value="ECO:0007669"/>
    <property type="project" value="UniProtKB-UniRule"/>
</dbReference>
<dbReference type="InterPro" id="IPR037531">
    <property type="entry name" value="HBV_DPOL"/>
</dbReference>
<evidence type="ECO:0000256" key="13">
    <source>
        <dbReference type="ARBA" id="ARBA00022842"/>
    </source>
</evidence>
<keyword evidence="18 19" id="KW-0899">Viral immunoevasion</keyword>